<dbReference type="RefSeq" id="WP_215342604.1">
    <property type="nucleotide sequence ID" value="NZ_JAGSGD010000001.1"/>
</dbReference>
<proteinExistence type="predicted"/>
<feature type="chain" id="PRO_5037736493" description="Cytochrome C" evidence="1">
    <location>
        <begin position="35"/>
        <end position="450"/>
    </location>
</feature>
<evidence type="ECO:0008006" key="4">
    <source>
        <dbReference type="Google" id="ProtNLM"/>
    </source>
</evidence>
<name>A0A941HYI7_9CAUL</name>
<keyword evidence="3" id="KW-1185">Reference proteome</keyword>
<keyword evidence="1" id="KW-0732">Signal</keyword>
<comment type="caution">
    <text evidence="2">The sequence shown here is derived from an EMBL/GenBank/DDBJ whole genome shotgun (WGS) entry which is preliminary data.</text>
</comment>
<dbReference type="EMBL" id="JAGSGD010000001">
    <property type="protein sequence ID" value="MBR7621437.1"/>
    <property type="molecule type" value="Genomic_DNA"/>
</dbReference>
<reference evidence="2" key="1">
    <citation type="submission" date="2021-04" db="EMBL/GenBank/DDBJ databases">
        <title>Draft genome assembly of strain Phenylobacterium sp. 20VBR1 using MiniION and Illumina platforms.</title>
        <authorList>
            <person name="Thomas F.A."/>
            <person name="Krishnan K.P."/>
            <person name="Sinha R.K."/>
        </authorList>
    </citation>
    <scope>NUCLEOTIDE SEQUENCE</scope>
    <source>
        <strain evidence="2">20VBR1</strain>
    </source>
</reference>
<gene>
    <name evidence="2" type="ORF">JKL49_18740</name>
</gene>
<sequence length="450" mass="47851">MTSLGRNWPPALRLRALVLAAALLGGLWASPAAAVPAFAAQTGQPCQACHVGGFGPQLTPFGRSFKLHGYTARSGGFTTPFAAMAVASYLRTAKAQPAADGYKANDNFALDQVSLFFAGGLGSHLGAFVQTTYDGIAKAWAWDNVDLRATTDVQVHDADVLLGLSLNNSPTNQDVWNTLPAWGFPYTDSGLAPSPTAAPLLSGALAQTSLGLTGYAWINSTYYVEAGAYGSPSARDLTHLGADPFAPGDIHGLAPYGRIAVQKSLGGGTVQAGLFGMRADIYPERDRSAGATDRYSDLGLDASYQRTLDNSDVFSLNGRVLRETQTLATSQALGLSDNRRNTLTDLRADASYYWRNRYGVTLQAFDTWGSADPTLYTGRTGKPDSSGLSLQLDGTLFGGADSPMGPRFNMRAGVQYTMYDRFDGARSNYDGAGGKASDNNTLRVFTWFAY</sequence>
<evidence type="ECO:0000256" key="1">
    <source>
        <dbReference type="SAM" id="SignalP"/>
    </source>
</evidence>
<dbReference type="Proteomes" id="UP000622580">
    <property type="component" value="Unassembled WGS sequence"/>
</dbReference>
<dbReference type="AlphaFoldDB" id="A0A941HYI7"/>
<evidence type="ECO:0000313" key="3">
    <source>
        <dbReference type="Proteomes" id="UP000622580"/>
    </source>
</evidence>
<evidence type="ECO:0000313" key="2">
    <source>
        <dbReference type="EMBL" id="MBR7621437.1"/>
    </source>
</evidence>
<feature type="signal peptide" evidence="1">
    <location>
        <begin position="1"/>
        <end position="34"/>
    </location>
</feature>
<protein>
    <recommendedName>
        <fullName evidence="4">Cytochrome C</fullName>
    </recommendedName>
</protein>
<organism evidence="2 3">
    <name type="scientific">Phenylobacterium glaciei</name>
    <dbReference type="NCBI Taxonomy" id="2803784"/>
    <lineage>
        <taxon>Bacteria</taxon>
        <taxon>Pseudomonadati</taxon>
        <taxon>Pseudomonadota</taxon>
        <taxon>Alphaproteobacteria</taxon>
        <taxon>Caulobacterales</taxon>
        <taxon>Caulobacteraceae</taxon>
        <taxon>Phenylobacterium</taxon>
    </lineage>
</organism>
<accession>A0A941HYI7</accession>